<dbReference type="Proteomes" id="UP001189429">
    <property type="component" value="Unassembled WGS sequence"/>
</dbReference>
<accession>A0ABN9U8I4</accession>
<sequence length="148" mass="16206">MTTTSALARKLNSADKSALLASHSCRTCPSRQSGHLFQAVSACAIGADRGTCVQASAGLRASASPESYNIQTHQGNQATSAKLRRNKWINRQVTQNSNNMQRLLQTIHYHISEMNAINLVTALHRLTKLAVSGTTEYTVDRLLKERRG</sequence>
<keyword evidence="2" id="KW-1185">Reference proteome</keyword>
<reference evidence="1" key="1">
    <citation type="submission" date="2023-10" db="EMBL/GenBank/DDBJ databases">
        <authorList>
            <person name="Chen Y."/>
            <person name="Shah S."/>
            <person name="Dougan E. K."/>
            <person name="Thang M."/>
            <person name="Chan C."/>
        </authorList>
    </citation>
    <scope>NUCLEOTIDE SEQUENCE [LARGE SCALE GENOMIC DNA]</scope>
</reference>
<comment type="caution">
    <text evidence="1">The sequence shown here is derived from an EMBL/GenBank/DDBJ whole genome shotgun (WGS) entry which is preliminary data.</text>
</comment>
<protein>
    <submittedName>
        <fullName evidence="1">Uncharacterized protein</fullName>
    </submittedName>
</protein>
<proteinExistence type="predicted"/>
<name>A0ABN9U8I4_9DINO</name>
<gene>
    <name evidence="1" type="ORF">PCOR1329_LOCUS46212</name>
</gene>
<evidence type="ECO:0000313" key="2">
    <source>
        <dbReference type="Proteomes" id="UP001189429"/>
    </source>
</evidence>
<organism evidence="1 2">
    <name type="scientific">Prorocentrum cordatum</name>
    <dbReference type="NCBI Taxonomy" id="2364126"/>
    <lineage>
        <taxon>Eukaryota</taxon>
        <taxon>Sar</taxon>
        <taxon>Alveolata</taxon>
        <taxon>Dinophyceae</taxon>
        <taxon>Prorocentrales</taxon>
        <taxon>Prorocentraceae</taxon>
        <taxon>Prorocentrum</taxon>
    </lineage>
</organism>
<evidence type="ECO:0000313" key="1">
    <source>
        <dbReference type="EMBL" id="CAK0855492.1"/>
    </source>
</evidence>
<dbReference type="EMBL" id="CAUYUJ010015558">
    <property type="protein sequence ID" value="CAK0855492.1"/>
    <property type="molecule type" value="Genomic_DNA"/>
</dbReference>